<dbReference type="Proteomes" id="UP000694864">
    <property type="component" value="Chromosome 8"/>
</dbReference>
<gene>
    <name evidence="3" type="primary">LOC109125922</name>
</gene>
<feature type="region of interest" description="Disordered" evidence="1">
    <location>
        <begin position="292"/>
        <end position="351"/>
    </location>
</feature>
<dbReference type="RefSeq" id="XP_019084271.1">
    <property type="nucleotide sequence ID" value="XM_019228726.1"/>
</dbReference>
<evidence type="ECO:0000313" key="2">
    <source>
        <dbReference type="Proteomes" id="UP000694864"/>
    </source>
</evidence>
<reference evidence="2" key="1">
    <citation type="journal article" date="2014" name="Nat. Commun.">
        <title>The emerging biofuel crop Camelina sativa retains a highly undifferentiated hexaploid genome structure.</title>
        <authorList>
            <person name="Kagale S."/>
            <person name="Koh C."/>
            <person name="Nixon J."/>
            <person name="Bollina V."/>
            <person name="Clarke W.E."/>
            <person name="Tuteja R."/>
            <person name="Spillane C."/>
            <person name="Robinson S.J."/>
            <person name="Links M.G."/>
            <person name="Clarke C."/>
            <person name="Higgins E.E."/>
            <person name="Huebert T."/>
            <person name="Sharpe A.G."/>
            <person name="Parkin I.A."/>
        </authorList>
    </citation>
    <scope>NUCLEOTIDE SEQUENCE [LARGE SCALE GENOMIC DNA]</scope>
    <source>
        <strain evidence="2">cv. DH55</strain>
    </source>
</reference>
<protein>
    <submittedName>
        <fullName evidence="3">Uncharacterized protein LOC109125922</fullName>
    </submittedName>
</protein>
<evidence type="ECO:0000313" key="3">
    <source>
        <dbReference type="RefSeq" id="XP_019084271.1"/>
    </source>
</evidence>
<proteinExistence type="predicted"/>
<organism evidence="2 3">
    <name type="scientific">Camelina sativa</name>
    <name type="common">False flax</name>
    <name type="synonym">Myagrum sativum</name>
    <dbReference type="NCBI Taxonomy" id="90675"/>
    <lineage>
        <taxon>Eukaryota</taxon>
        <taxon>Viridiplantae</taxon>
        <taxon>Streptophyta</taxon>
        <taxon>Embryophyta</taxon>
        <taxon>Tracheophyta</taxon>
        <taxon>Spermatophyta</taxon>
        <taxon>Magnoliopsida</taxon>
        <taxon>eudicotyledons</taxon>
        <taxon>Gunneridae</taxon>
        <taxon>Pentapetalae</taxon>
        <taxon>rosids</taxon>
        <taxon>malvids</taxon>
        <taxon>Brassicales</taxon>
        <taxon>Brassicaceae</taxon>
        <taxon>Camelineae</taxon>
        <taxon>Camelina</taxon>
    </lineage>
</organism>
<feature type="region of interest" description="Disordered" evidence="1">
    <location>
        <begin position="225"/>
        <end position="263"/>
    </location>
</feature>
<feature type="compositionally biased region" description="Low complexity" evidence="1">
    <location>
        <begin position="225"/>
        <end position="254"/>
    </location>
</feature>
<dbReference type="GeneID" id="109125922"/>
<sequence length="351" mass="38064">MSSSSEVIGTADASSLLNINMSNVTKLTATNYLMWKRQVHALCKGYDLAGYLDGSVAAPDATVTTADGSTANLAYKHWMRQDQLILSSLLGAISLSVQPLLSTAATSAEIWRTLADTYAKPSRTHVKQIREQLKHWKKASRSIEEYFQGFTTRFDQLALLDNPIAQEDQIDYILGGLPDEYKQVVDQIEGRDTTPSLTVVLEKLINQELKLQTLLTVSSPVPVSANVASHRSNNNRNSHQSRGGSSWQSRQQSQGRDRGSNGHGYQGRCQLCGTHGHSARWCTQLHSSGRGFASSGGNYQASPMSPWQPQANMPYNGGEDVTIADGSSLKIANTGSGEGSQHGDPVTPGQD</sequence>
<feature type="compositionally biased region" description="Polar residues" evidence="1">
    <location>
        <begin position="295"/>
        <end position="313"/>
    </location>
</feature>
<dbReference type="Pfam" id="PF14223">
    <property type="entry name" value="Retrotran_gag_2"/>
    <property type="match status" value="1"/>
</dbReference>
<dbReference type="PANTHER" id="PTHR47481:SF22">
    <property type="entry name" value="RETROTRANSPOSON GAG DOMAIN-CONTAINING PROTEIN"/>
    <property type="match status" value="1"/>
</dbReference>
<name>A0ABM1QBY3_CAMSA</name>
<dbReference type="PANTHER" id="PTHR47481">
    <property type="match status" value="1"/>
</dbReference>
<reference evidence="3" key="2">
    <citation type="submission" date="2025-08" db="UniProtKB">
        <authorList>
            <consortium name="RefSeq"/>
        </authorList>
    </citation>
    <scope>IDENTIFICATION</scope>
    <source>
        <tissue evidence="3">Leaf</tissue>
    </source>
</reference>
<keyword evidence="2" id="KW-1185">Reference proteome</keyword>
<accession>A0ABM1QBY3</accession>
<evidence type="ECO:0000256" key="1">
    <source>
        <dbReference type="SAM" id="MobiDB-lite"/>
    </source>
</evidence>